<sequence>MTSTLAPTRVVSRNPANPADQVADAPSAGTWRTVEATDHARDAHRTWYASGAAARSQALTAAAYAVEQAGAELAELAVREVGKPLAEARGEVARTVAILRYYAQLPYDATGSVHEPAAGPGLLLTRRRPYGVAGLITPWNFPFAIPVWKAAPALAAGNAVVLKPAPEATACALRLAELVQQALPDGVFTVVPGGAPEGNALTSAADVVSFTGSTVTGGAVVRTATARGIPVQAEMGGLNAALVLPDADPRRAAAHIAAAISGYAGQKCTATSRVIAVGTALGPLRDALVDALRAIPAADPADPATVCGPVISEQARRKVLDATRDVTVLAGGRPVHDEGWFVEPTLVEQVPSGHALLREEVFGPVAALLHAEDLGQAVRMANAVPHGLVTSVHTADLDTALHGLDALDTGMIRINAPSTGVDFHLPFGGTKSSSHGPREQGRSALDFYTSTRTYSLHRATDGAT</sequence>
<reference evidence="7" key="2">
    <citation type="submission" date="2020-09" db="EMBL/GenBank/DDBJ databases">
        <authorList>
            <person name="Sun Q."/>
            <person name="Ohkuma M."/>
        </authorList>
    </citation>
    <scope>NUCLEOTIDE SEQUENCE</scope>
    <source>
        <strain evidence="7">JCM 4637</strain>
    </source>
</reference>
<dbReference type="AlphaFoldDB" id="A0A918WW54"/>
<feature type="region of interest" description="Disordered" evidence="5">
    <location>
        <begin position="1"/>
        <end position="28"/>
    </location>
</feature>
<dbReference type="Gene3D" id="3.40.309.10">
    <property type="entry name" value="Aldehyde Dehydrogenase, Chain A, domain 2"/>
    <property type="match status" value="1"/>
</dbReference>
<dbReference type="GO" id="GO:0016620">
    <property type="term" value="F:oxidoreductase activity, acting on the aldehyde or oxo group of donors, NAD or NADP as acceptor"/>
    <property type="evidence" value="ECO:0007669"/>
    <property type="project" value="InterPro"/>
</dbReference>
<dbReference type="InterPro" id="IPR015590">
    <property type="entry name" value="Aldehyde_DH_dom"/>
</dbReference>
<evidence type="ECO:0000259" key="6">
    <source>
        <dbReference type="Pfam" id="PF00171"/>
    </source>
</evidence>
<protein>
    <submittedName>
        <fullName evidence="7">Aldehyde dehydrogenase</fullName>
    </submittedName>
</protein>
<feature type="domain" description="Aldehyde dehydrogenase" evidence="6">
    <location>
        <begin position="10"/>
        <end position="453"/>
    </location>
</feature>
<dbReference type="PROSITE" id="PS00687">
    <property type="entry name" value="ALDEHYDE_DEHYDR_GLU"/>
    <property type="match status" value="1"/>
</dbReference>
<dbReference type="Pfam" id="PF00171">
    <property type="entry name" value="Aldedh"/>
    <property type="match status" value="1"/>
</dbReference>
<feature type="active site" evidence="3">
    <location>
        <position position="234"/>
    </location>
</feature>
<evidence type="ECO:0000256" key="4">
    <source>
        <dbReference type="RuleBase" id="RU003345"/>
    </source>
</evidence>
<reference evidence="7" key="1">
    <citation type="journal article" date="2014" name="Int. J. Syst. Evol. Microbiol.">
        <title>Complete genome sequence of Corynebacterium casei LMG S-19264T (=DSM 44701T), isolated from a smear-ripened cheese.</title>
        <authorList>
            <consortium name="US DOE Joint Genome Institute (JGI-PGF)"/>
            <person name="Walter F."/>
            <person name="Albersmeier A."/>
            <person name="Kalinowski J."/>
            <person name="Ruckert C."/>
        </authorList>
    </citation>
    <scope>NUCLEOTIDE SEQUENCE</scope>
    <source>
        <strain evidence="7">JCM 4637</strain>
    </source>
</reference>
<comment type="caution">
    <text evidence="7">The sequence shown here is derived from an EMBL/GenBank/DDBJ whole genome shotgun (WGS) entry which is preliminary data.</text>
</comment>
<dbReference type="EMBL" id="BMVC01000003">
    <property type="protein sequence ID" value="GHC87537.1"/>
    <property type="molecule type" value="Genomic_DNA"/>
</dbReference>
<gene>
    <name evidence="7" type="ORF">GCM10010334_19520</name>
</gene>
<dbReference type="SUPFAM" id="SSF53720">
    <property type="entry name" value="ALDH-like"/>
    <property type="match status" value="1"/>
</dbReference>
<accession>A0A918WW54</accession>
<dbReference type="Proteomes" id="UP000638353">
    <property type="component" value="Unassembled WGS sequence"/>
</dbReference>
<dbReference type="InterPro" id="IPR029510">
    <property type="entry name" value="Ald_DH_CS_GLU"/>
</dbReference>
<dbReference type="PANTHER" id="PTHR42804">
    <property type="entry name" value="ALDEHYDE DEHYDROGENASE"/>
    <property type="match status" value="1"/>
</dbReference>
<evidence type="ECO:0000256" key="2">
    <source>
        <dbReference type="ARBA" id="ARBA00023002"/>
    </source>
</evidence>
<evidence type="ECO:0000256" key="1">
    <source>
        <dbReference type="ARBA" id="ARBA00009986"/>
    </source>
</evidence>
<dbReference type="RefSeq" id="WP_189823107.1">
    <property type="nucleotide sequence ID" value="NZ_BMVC01000003.1"/>
</dbReference>
<evidence type="ECO:0000256" key="5">
    <source>
        <dbReference type="SAM" id="MobiDB-lite"/>
    </source>
</evidence>
<comment type="similarity">
    <text evidence="1 4">Belongs to the aldehyde dehydrogenase family.</text>
</comment>
<evidence type="ECO:0000256" key="3">
    <source>
        <dbReference type="PROSITE-ProRule" id="PRU10007"/>
    </source>
</evidence>
<evidence type="ECO:0000313" key="8">
    <source>
        <dbReference type="Proteomes" id="UP000638353"/>
    </source>
</evidence>
<dbReference type="Gene3D" id="3.40.605.10">
    <property type="entry name" value="Aldehyde Dehydrogenase, Chain A, domain 1"/>
    <property type="match status" value="1"/>
</dbReference>
<proteinExistence type="inferred from homology"/>
<dbReference type="InterPro" id="IPR016163">
    <property type="entry name" value="Ald_DH_C"/>
</dbReference>
<name>A0A918WW54_9ACTN</name>
<organism evidence="7 8">
    <name type="scientific">Streptomyces finlayi</name>
    <dbReference type="NCBI Taxonomy" id="67296"/>
    <lineage>
        <taxon>Bacteria</taxon>
        <taxon>Bacillati</taxon>
        <taxon>Actinomycetota</taxon>
        <taxon>Actinomycetes</taxon>
        <taxon>Kitasatosporales</taxon>
        <taxon>Streptomycetaceae</taxon>
        <taxon>Streptomyces</taxon>
    </lineage>
</organism>
<keyword evidence="2 4" id="KW-0560">Oxidoreductase</keyword>
<dbReference type="InterPro" id="IPR016161">
    <property type="entry name" value="Ald_DH/histidinol_DH"/>
</dbReference>
<evidence type="ECO:0000313" key="7">
    <source>
        <dbReference type="EMBL" id="GHC87537.1"/>
    </source>
</evidence>
<dbReference type="PANTHER" id="PTHR42804:SF1">
    <property type="entry name" value="ALDEHYDE DEHYDROGENASE-RELATED"/>
    <property type="match status" value="1"/>
</dbReference>
<dbReference type="InterPro" id="IPR016162">
    <property type="entry name" value="Ald_DH_N"/>
</dbReference>